<keyword evidence="1" id="KW-0472">Membrane</keyword>
<dbReference type="Proteomes" id="UP001589698">
    <property type="component" value="Unassembled WGS sequence"/>
</dbReference>
<evidence type="ECO:0000313" key="3">
    <source>
        <dbReference type="Proteomes" id="UP001589698"/>
    </source>
</evidence>
<dbReference type="Pfam" id="PF09489">
    <property type="entry name" value="CbtB"/>
    <property type="match status" value="1"/>
</dbReference>
<keyword evidence="3" id="KW-1185">Reference proteome</keyword>
<feature type="transmembrane region" description="Helical" evidence="1">
    <location>
        <begin position="29"/>
        <end position="47"/>
    </location>
</feature>
<gene>
    <name evidence="2" type="ORF">ACFFJG_08110</name>
</gene>
<keyword evidence="1" id="KW-1133">Transmembrane helix</keyword>
<protein>
    <submittedName>
        <fullName evidence="2">CbtB-domain containing protein</fullName>
    </submittedName>
</protein>
<dbReference type="RefSeq" id="WP_378518093.1">
    <property type="nucleotide sequence ID" value="NZ_CBCSDI010000019.1"/>
</dbReference>
<reference evidence="2 3" key="1">
    <citation type="submission" date="2024-09" db="EMBL/GenBank/DDBJ databases">
        <authorList>
            <person name="Sun Q."/>
            <person name="Mori K."/>
        </authorList>
    </citation>
    <scope>NUCLEOTIDE SEQUENCE [LARGE SCALE GENOMIC DNA]</scope>
    <source>
        <strain evidence="2 3">CCM 8654</strain>
    </source>
</reference>
<sequence length="78" mass="8126">MAHAISSPGSFAADGSVSPSDLAIPVRELAPWLVLGALFAMSVLVLISSVQGAITIPEGTAIHEWVHDGRHLLGFPCH</sequence>
<name>A0ABV6E0C5_9ACTN</name>
<comment type="caution">
    <text evidence="2">The sequence shown here is derived from an EMBL/GenBank/DDBJ whole genome shotgun (WGS) entry which is preliminary data.</text>
</comment>
<dbReference type="EMBL" id="JBHLXH010000001">
    <property type="protein sequence ID" value="MFC0222441.1"/>
    <property type="molecule type" value="Genomic_DNA"/>
</dbReference>
<evidence type="ECO:0000256" key="1">
    <source>
        <dbReference type="SAM" id="Phobius"/>
    </source>
</evidence>
<proteinExistence type="predicted"/>
<keyword evidence="1" id="KW-0812">Transmembrane</keyword>
<organism evidence="2 3">
    <name type="scientific">Nocardioides zeicaulis</name>
    <dbReference type="NCBI Taxonomy" id="1776857"/>
    <lineage>
        <taxon>Bacteria</taxon>
        <taxon>Bacillati</taxon>
        <taxon>Actinomycetota</taxon>
        <taxon>Actinomycetes</taxon>
        <taxon>Propionibacteriales</taxon>
        <taxon>Nocardioidaceae</taxon>
        <taxon>Nocardioides</taxon>
    </lineage>
</organism>
<dbReference type="InterPro" id="IPR012667">
    <property type="entry name" value="CbtB_put"/>
</dbReference>
<accession>A0ABV6E0C5</accession>
<evidence type="ECO:0000313" key="2">
    <source>
        <dbReference type="EMBL" id="MFC0222441.1"/>
    </source>
</evidence>